<dbReference type="Gene3D" id="3.10.20.30">
    <property type="match status" value="1"/>
</dbReference>
<dbReference type="EMBL" id="JAAGOX010000003">
    <property type="protein sequence ID" value="NDW43878.1"/>
    <property type="molecule type" value="Genomic_DNA"/>
</dbReference>
<dbReference type="Pfam" id="PF00111">
    <property type="entry name" value="Fer2"/>
    <property type="match status" value="1"/>
</dbReference>
<dbReference type="PROSITE" id="PS51085">
    <property type="entry name" value="2FE2S_FER_2"/>
    <property type="match status" value="1"/>
</dbReference>
<proteinExistence type="predicted"/>
<dbReference type="RefSeq" id="WP_164127469.1">
    <property type="nucleotide sequence ID" value="NZ_JAAGOX010000003.1"/>
</dbReference>
<sequence length="123" mass="13577">MLTITEEKGNRVDAVANTKAHFIWIKGDPTPTICREDERVLYALERDGRAGPKAVRVGCRQGGCGACRVRIVSGGFETGKMSRAHVTKEEQDQGYVLSCRLYPRSDLVLVPAFAGPRRATKTR</sequence>
<dbReference type="CDD" id="cd00207">
    <property type="entry name" value="fer2"/>
    <property type="match status" value="1"/>
</dbReference>
<evidence type="ECO:0000259" key="1">
    <source>
        <dbReference type="PROSITE" id="PS51085"/>
    </source>
</evidence>
<dbReference type="InterPro" id="IPR036010">
    <property type="entry name" value="2Fe-2S_ferredoxin-like_sf"/>
</dbReference>
<comment type="caution">
    <text evidence="2">The sequence shown here is derived from an EMBL/GenBank/DDBJ whole genome shotgun (WGS) entry which is preliminary data.</text>
</comment>
<dbReference type="PROSITE" id="PS00197">
    <property type="entry name" value="2FE2S_FER_1"/>
    <property type="match status" value="1"/>
</dbReference>
<evidence type="ECO:0000313" key="2">
    <source>
        <dbReference type="EMBL" id="NDW43878.1"/>
    </source>
</evidence>
<dbReference type="InterPro" id="IPR012675">
    <property type="entry name" value="Beta-grasp_dom_sf"/>
</dbReference>
<gene>
    <name evidence="2" type="ORF">G0P99_02780</name>
</gene>
<dbReference type="InterPro" id="IPR001041">
    <property type="entry name" value="2Fe-2S_ferredoxin-type"/>
</dbReference>
<organism evidence="2">
    <name type="scientific">Ruegeria sp. PrR005</name>
    <dbReference type="NCBI Taxonomy" id="2706882"/>
    <lineage>
        <taxon>Bacteria</taxon>
        <taxon>Pseudomonadati</taxon>
        <taxon>Pseudomonadota</taxon>
        <taxon>Alphaproteobacteria</taxon>
        <taxon>Rhodobacterales</taxon>
        <taxon>Roseobacteraceae</taxon>
        <taxon>Ruegeria</taxon>
    </lineage>
</organism>
<feature type="domain" description="2Fe-2S ferredoxin-type" evidence="1">
    <location>
        <begin position="21"/>
        <end position="116"/>
    </location>
</feature>
<accession>A0A6B2NKJ1</accession>
<dbReference type="InterPro" id="IPR006058">
    <property type="entry name" value="2Fe2S_fd_BS"/>
</dbReference>
<dbReference type="SUPFAM" id="SSF54292">
    <property type="entry name" value="2Fe-2S ferredoxin-like"/>
    <property type="match status" value="1"/>
</dbReference>
<protein>
    <submittedName>
        <fullName evidence="2">2Fe-2S iron-sulfur cluster binding domain-containing protein</fullName>
    </submittedName>
</protein>
<reference evidence="2" key="1">
    <citation type="submission" date="2020-02" db="EMBL/GenBank/DDBJ databases">
        <title>Delineation of the pyrene-degrading pathway in Roseobacter clade bacteria by genomic analysis.</title>
        <authorList>
            <person name="Zhou H."/>
            <person name="Wang H."/>
        </authorList>
    </citation>
    <scope>NUCLEOTIDE SEQUENCE</scope>
    <source>
        <strain evidence="2">PrR005</strain>
    </source>
</reference>
<dbReference type="GO" id="GO:0051537">
    <property type="term" value="F:2 iron, 2 sulfur cluster binding"/>
    <property type="evidence" value="ECO:0007669"/>
    <property type="project" value="InterPro"/>
</dbReference>
<name>A0A6B2NKJ1_9RHOB</name>
<dbReference type="AlphaFoldDB" id="A0A6B2NKJ1"/>